<sequence>MKQLYPTLLLALLAGPLAAQTLTNNGGILTVQQGATLYIPGALDNKASSTLTNAGTLWVAGNLTNAGTVASSGLVLLSGTTAQTLTPGGASVAQLEVNNTSAQGVSVPTDLGITQQLKLTAGMVRTAANAIISLTNEASVSGEATGRYVQGNLRVTRTNVTSATNFTNSATIGGNGQNLGQVTVTRTAGLATAGTSYGTFGNNKSIDRIWTVTTSTAPTGAVPITLAWLPDNDNGLTDFSRVLIWRQATATAPWNGAGAAADASTTRSISTTTTSFDRLTISNQSNPLPVELTRFSAERRANDAWLSWATASEKNSAHFDVEVSVDGQKFQKVAEVAGQGTTSQRTNYTYTDSRVARYDAPLLYYRLRQVDTDGTTSYSTVQILTVSTAAQTLAVQPFPNPFGQSLVARILAPQAGIATLTLTDATGRTLCTRQLALPSGTSDISLPEVASFPTGIYFLAIQQAAARRMVRVVKQ</sequence>
<accession>A0ABS3T8Y4</accession>
<dbReference type="InterPro" id="IPR026444">
    <property type="entry name" value="Secre_tail"/>
</dbReference>
<dbReference type="Proteomes" id="UP000670527">
    <property type="component" value="Unassembled WGS sequence"/>
</dbReference>
<dbReference type="NCBIfam" id="TIGR04183">
    <property type="entry name" value="Por_Secre_tail"/>
    <property type="match status" value="1"/>
</dbReference>
<evidence type="ECO:0000313" key="2">
    <source>
        <dbReference type="EMBL" id="MBO3270112.1"/>
    </source>
</evidence>
<keyword evidence="3" id="KW-1185">Reference proteome</keyword>
<feature type="chain" id="PRO_5046621310" evidence="1">
    <location>
        <begin position="20"/>
        <end position="475"/>
    </location>
</feature>
<evidence type="ECO:0000256" key="1">
    <source>
        <dbReference type="SAM" id="SignalP"/>
    </source>
</evidence>
<dbReference type="RefSeq" id="WP_208306721.1">
    <property type="nucleotide sequence ID" value="NZ_JAGETX010000002.1"/>
</dbReference>
<evidence type="ECO:0000313" key="3">
    <source>
        <dbReference type="Proteomes" id="UP000670527"/>
    </source>
</evidence>
<keyword evidence="1" id="KW-0732">Signal</keyword>
<organism evidence="2 3">
    <name type="scientific">Hymenobacter defluvii</name>
    <dbReference type="NCBI Taxonomy" id="2054411"/>
    <lineage>
        <taxon>Bacteria</taxon>
        <taxon>Pseudomonadati</taxon>
        <taxon>Bacteroidota</taxon>
        <taxon>Cytophagia</taxon>
        <taxon>Cytophagales</taxon>
        <taxon>Hymenobacteraceae</taxon>
        <taxon>Hymenobacter</taxon>
    </lineage>
</organism>
<feature type="signal peptide" evidence="1">
    <location>
        <begin position="1"/>
        <end position="19"/>
    </location>
</feature>
<name>A0ABS3T8Y4_9BACT</name>
<proteinExistence type="predicted"/>
<protein>
    <submittedName>
        <fullName evidence="2">T9SS type A sorting domain-containing protein</fullName>
    </submittedName>
</protein>
<reference evidence="2 3" key="1">
    <citation type="submission" date="2021-03" db="EMBL/GenBank/DDBJ databases">
        <authorList>
            <person name="Kim M.K."/>
        </authorList>
    </citation>
    <scope>NUCLEOTIDE SEQUENCE [LARGE SCALE GENOMIC DNA]</scope>
    <source>
        <strain evidence="2 3">BT507</strain>
    </source>
</reference>
<comment type="caution">
    <text evidence="2">The sequence shown here is derived from an EMBL/GenBank/DDBJ whole genome shotgun (WGS) entry which is preliminary data.</text>
</comment>
<gene>
    <name evidence="2" type="ORF">J4D97_05570</name>
</gene>
<dbReference type="EMBL" id="JAGETX010000002">
    <property type="protein sequence ID" value="MBO3270112.1"/>
    <property type="molecule type" value="Genomic_DNA"/>
</dbReference>